<evidence type="ECO:0000313" key="2">
    <source>
        <dbReference type="Proteomes" id="UP001602058"/>
    </source>
</evidence>
<comment type="caution">
    <text evidence="1">The sequence shown here is derived from an EMBL/GenBank/DDBJ whole genome shotgun (WGS) entry which is preliminary data.</text>
</comment>
<evidence type="ECO:0000313" key="1">
    <source>
        <dbReference type="EMBL" id="MFF4526563.1"/>
    </source>
</evidence>
<accession>A0ABW6UWW0</accession>
<dbReference type="Proteomes" id="UP001602058">
    <property type="component" value="Unassembled WGS sequence"/>
</dbReference>
<sequence length="134" mass="14989">MAALPGERAALERAISAIGQSRARLIRTLAEGFGDDAHDLDPDQEKQFRDAIRREQVTLGAEHKQRAEQLAHLQAPKRAARPADSAAPLQALLLVDGDLALVPEEIQRRLYNAFELEIRYSRPREELTLRVTST</sequence>
<name>A0ABW6UWW0_9ACTN</name>
<proteinExistence type="predicted"/>
<gene>
    <name evidence="1" type="ORF">ACFY1D_34800</name>
</gene>
<reference evidence="1 2" key="1">
    <citation type="submission" date="2024-10" db="EMBL/GenBank/DDBJ databases">
        <title>The Natural Products Discovery Center: Release of the First 8490 Sequenced Strains for Exploring Actinobacteria Biosynthetic Diversity.</title>
        <authorList>
            <person name="Kalkreuter E."/>
            <person name="Kautsar S.A."/>
            <person name="Yang D."/>
            <person name="Bader C.D."/>
            <person name="Teijaro C.N."/>
            <person name="Fluegel L."/>
            <person name="Davis C.M."/>
            <person name="Simpson J.R."/>
            <person name="Lauterbach L."/>
            <person name="Steele A.D."/>
            <person name="Gui C."/>
            <person name="Meng S."/>
            <person name="Li G."/>
            <person name="Viehrig K."/>
            <person name="Ye F."/>
            <person name="Su P."/>
            <person name="Kiefer A.F."/>
            <person name="Nichols A."/>
            <person name="Cepeda A.J."/>
            <person name="Yan W."/>
            <person name="Fan B."/>
            <person name="Jiang Y."/>
            <person name="Adhikari A."/>
            <person name="Zheng C.-J."/>
            <person name="Schuster L."/>
            <person name="Cowan T.M."/>
            <person name="Smanski M.J."/>
            <person name="Chevrette M.G."/>
            <person name="De Carvalho L.P.S."/>
            <person name="Shen B."/>
        </authorList>
    </citation>
    <scope>NUCLEOTIDE SEQUENCE [LARGE SCALE GENOMIC DNA]</scope>
    <source>
        <strain evidence="1 2">NPDC001390</strain>
    </source>
</reference>
<organism evidence="1 2">
    <name type="scientific">Streptomyces bluensis</name>
    <dbReference type="NCBI Taxonomy" id="33897"/>
    <lineage>
        <taxon>Bacteria</taxon>
        <taxon>Bacillati</taxon>
        <taxon>Actinomycetota</taxon>
        <taxon>Actinomycetes</taxon>
        <taxon>Kitasatosporales</taxon>
        <taxon>Streptomycetaceae</taxon>
        <taxon>Streptomyces</taxon>
    </lineage>
</organism>
<protein>
    <submittedName>
        <fullName evidence="1">Uncharacterized protein</fullName>
    </submittedName>
</protein>
<dbReference type="EMBL" id="JBIAWJ010000026">
    <property type="protein sequence ID" value="MFF4526563.1"/>
    <property type="molecule type" value="Genomic_DNA"/>
</dbReference>
<keyword evidence="2" id="KW-1185">Reference proteome</keyword>
<dbReference type="RefSeq" id="WP_387892068.1">
    <property type="nucleotide sequence ID" value="NZ_JBIAWJ010000026.1"/>
</dbReference>